<gene>
    <name evidence="2" type="ORF">DV515_00016232</name>
</gene>
<dbReference type="Proteomes" id="UP000276834">
    <property type="component" value="Unassembled WGS sequence"/>
</dbReference>
<dbReference type="EMBL" id="QUSF01000272">
    <property type="protein sequence ID" value="RLV84429.1"/>
    <property type="molecule type" value="Genomic_DNA"/>
</dbReference>
<organism evidence="2 3">
    <name type="scientific">Chloebia gouldiae</name>
    <name type="common">Gouldian finch</name>
    <name type="synonym">Erythrura gouldiae</name>
    <dbReference type="NCBI Taxonomy" id="44316"/>
    <lineage>
        <taxon>Eukaryota</taxon>
        <taxon>Metazoa</taxon>
        <taxon>Chordata</taxon>
        <taxon>Craniata</taxon>
        <taxon>Vertebrata</taxon>
        <taxon>Euteleostomi</taxon>
        <taxon>Archelosauria</taxon>
        <taxon>Archosauria</taxon>
        <taxon>Dinosauria</taxon>
        <taxon>Saurischia</taxon>
        <taxon>Theropoda</taxon>
        <taxon>Coelurosauria</taxon>
        <taxon>Aves</taxon>
        <taxon>Neognathae</taxon>
        <taxon>Neoaves</taxon>
        <taxon>Telluraves</taxon>
        <taxon>Australaves</taxon>
        <taxon>Passeriformes</taxon>
        <taxon>Passeroidea</taxon>
        <taxon>Passeridae</taxon>
        <taxon>Chloebia</taxon>
    </lineage>
</organism>
<feature type="compositionally biased region" description="Low complexity" evidence="1">
    <location>
        <begin position="33"/>
        <end position="49"/>
    </location>
</feature>
<name>A0A3L8RTM2_CHLGU</name>
<reference evidence="2 3" key="1">
    <citation type="journal article" date="2018" name="Proc. R. Soc. B">
        <title>A non-coding region near Follistatin controls head colour polymorphism in the Gouldian finch.</title>
        <authorList>
            <person name="Toomey M.B."/>
            <person name="Marques C.I."/>
            <person name="Andrade P."/>
            <person name="Araujo P.M."/>
            <person name="Sabatino S."/>
            <person name="Gazda M.A."/>
            <person name="Afonso S."/>
            <person name="Lopes R.J."/>
            <person name="Corbo J.C."/>
            <person name="Carneiro M."/>
        </authorList>
    </citation>
    <scope>NUCLEOTIDE SEQUENCE [LARGE SCALE GENOMIC DNA]</scope>
    <source>
        <strain evidence="2">Red01</strain>
        <tissue evidence="2">Muscle</tissue>
    </source>
</reference>
<accession>A0A3L8RTM2</accession>
<evidence type="ECO:0000313" key="3">
    <source>
        <dbReference type="Proteomes" id="UP000276834"/>
    </source>
</evidence>
<feature type="compositionally biased region" description="Low complexity" evidence="1">
    <location>
        <begin position="75"/>
        <end position="89"/>
    </location>
</feature>
<proteinExistence type="predicted"/>
<evidence type="ECO:0000256" key="1">
    <source>
        <dbReference type="SAM" id="MobiDB-lite"/>
    </source>
</evidence>
<protein>
    <submittedName>
        <fullName evidence="2">Uncharacterized protein</fullName>
    </submittedName>
</protein>
<feature type="region of interest" description="Disordered" evidence="1">
    <location>
        <begin position="21"/>
        <end position="89"/>
    </location>
</feature>
<comment type="caution">
    <text evidence="2">The sequence shown here is derived from an EMBL/GenBank/DDBJ whole genome shotgun (WGS) entry which is preliminary data.</text>
</comment>
<dbReference type="AlphaFoldDB" id="A0A3L8RTM2"/>
<evidence type="ECO:0000313" key="2">
    <source>
        <dbReference type="EMBL" id="RLV84429.1"/>
    </source>
</evidence>
<sequence length="89" mass="9528">MSSPGCAPPPHPQRFFLSSLLEQDAPGSAGMSQQQKQPQQIPAQCQQKCGALPKGVQQSSASKGQAKAGVKSLPQQQQQQQQQQCSKQK</sequence>
<keyword evidence="3" id="KW-1185">Reference proteome</keyword>